<dbReference type="InterPro" id="IPR023753">
    <property type="entry name" value="FAD/NAD-binding_dom"/>
</dbReference>
<dbReference type="PANTHER" id="PTHR48105">
    <property type="entry name" value="THIOREDOXIN REDUCTASE 1-RELATED-RELATED"/>
    <property type="match status" value="1"/>
</dbReference>
<dbReference type="EMBL" id="VSSQ01007107">
    <property type="protein sequence ID" value="MPM34870.1"/>
    <property type="molecule type" value="Genomic_DNA"/>
</dbReference>
<keyword evidence="5" id="KW-0676">Redox-active center</keyword>
<dbReference type="Gene3D" id="3.40.30.10">
    <property type="entry name" value="Glutaredoxin"/>
    <property type="match status" value="1"/>
</dbReference>
<dbReference type="Pfam" id="PF00085">
    <property type="entry name" value="Thioredoxin"/>
    <property type="match status" value="1"/>
</dbReference>
<protein>
    <submittedName>
        <fullName evidence="8">Ferredoxin--NADP reductase</fullName>
        <ecNumber evidence="8">1.18.1.2</ecNumber>
    </submittedName>
</protein>
<evidence type="ECO:0000256" key="5">
    <source>
        <dbReference type="ARBA" id="ARBA00023284"/>
    </source>
</evidence>
<reference evidence="8" key="1">
    <citation type="submission" date="2019-08" db="EMBL/GenBank/DDBJ databases">
        <authorList>
            <person name="Kucharzyk K."/>
            <person name="Murdoch R.W."/>
            <person name="Higgins S."/>
            <person name="Loffler F."/>
        </authorList>
    </citation>
    <scope>NUCLEOTIDE SEQUENCE</scope>
</reference>
<name>A0A644Z1X3_9ZZZZ</name>
<evidence type="ECO:0000256" key="1">
    <source>
        <dbReference type="ARBA" id="ARBA00022630"/>
    </source>
</evidence>
<dbReference type="InterPro" id="IPR036188">
    <property type="entry name" value="FAD/NAD-bd_sf"/>
</dbReference>
<dbReference type="Pfam" id="PF07992">
    <property type="entry name" value="Pyr_redox_2"/>
    <property type="match status" value="1"/>
</dbReference>
<feature type="domain" description="FAD/NAD(P)-binding" evidence="7">
    <location>
        <begin position="6"/>
        <end position="294"/>
    </location>
</feature>
<evidence type="ECO:0000256" key="2">
    <source>
        <dbReference type="ARBA" id="ARBA00022827"/>
    </source>
</evidence>
<dbReference type="GO" id="GO:0016668">
    <property type="term" value="F:oxidoreductase activity, acting on a sulfur group of donors, NAD(P) as acceptor"/>
    <property type="evidence" value="ECO:0007669"/>
    <property type="project" value="UniProtKB-ARBA"/>
</dbReference>
<dbReference type="Gene3D" id="3.50.50.60">
    <property type="entry name" value="FAD/NAD(P)-binding domain"/>
    <property type="match status" value="2"/>
</dbReference>
<evidence type="ECO:0000259" key="7">
    <source>
        <dbReference type="Pfam" id="PF07992"/>
    </source>
</evidence>
<dbReference type="SUPFAM" id="SSF51905">
    <property type="entry name" value="FAD/NAD(P)-binding domain"/>
    <property type="match status" value="1"/>
</dbReference>
<dbReference type="PRINTS" id="PR00368">
    <property type="entry name" value="FADPNR"/>
</dbReference>
<dbReference type="EC" id="1.18.1.2" evidence="8"/>
<dbReference type="InterPro" id="IPR036249">
    <property type="entry name" value="Thioredoxin-like_sf"/>
</dbReference>
<dbReference type="InterPro" id="IPR050097">
    <property type="entry name" value="Ferredoxin-NADP_redctase_2"/>
</dbReference>
<dbReference type="InterPro" id="IPR008255">
    <property type="entry name" value="Pyr_nucl-diS_OxRdtase_2_AS"/>
</dbReference>
<feature type="domain" description="Thioredoxin" evidence="6">
    <location>
        <begin position="306"/>
        <end position="403"/>
    </location>
</feature>
<accession>A0A644Z1X3</accession>
<keyword evidence="2" id="KW-0274">FAD</keyword>
<evidence type="ECO:0000256" key="3">
    <source>
        <dbReference type="ARBA" id="ARBA00023002"/>
    </source>
</evidence>
<dbReference type="AlphaFoldDB" id="A0A644Z1X3"/>
<dbReference type="InterPro" id="IPR013766">
    <property type="entry name" value="Thioredoxin_domain"/>
</dbReference>
<proteinExistence type="predicted"/>
<dbReference type="PRINTS" id="PR00469">
    <property type="entry name" value="PNDRDTASEII"/>
</dbReference>
<gene>
    <name evidence="8" type="ORF">SDC9_81460</name>
</gene>
<dbReference type="PROSITE" id="PS00573">
    <property type="entry name" value="PYRIDINE_REDOX_2"/>
    <property type="match status" value="1"/>
</dbReference>
<dbReference type="GO" id="GO:0004324">
    <property type="term" value="F:ferredoxin-NADP+ reductase activity"/>
    <property type="evidence" value="ECO:0007669"/>
    <property type="project" value="UniProtKB-EC"/>
</dbReference>
<evidence type="ECO:0000259" key="6">
    <source>
        <dbReference type="Pfam" id="PF00085"/>
    </source>
</evidence>
<organism evidence="8">
    <name type="scientific">bioreactor metagenome</name>
    <dbReference type="NCBI Taxonomy" id="1076179"/>
    <lineage>
        <taxon>unclassified sequences</taxon>
        <taxon>metagenomes</taxon>
        <taxon>ecological metagenomes</taxon>
    </lineage>
</organism>
<sequence>MANYQYDLVIVGGGPGGMAAAIYGARSKISTVVIEKNRPGGQIATTEEWENYPGVPHTSGPEEMKGWVKHAEKFGAEFVKDEIVNIIDKGDTKVVVGKQHTFEAKVVVVSVGAEPRVLGVPGEREFRGKGVSYCATCDADFFTELDVVVVGSGDQAIEEGMYLTKFAESVTVIVLHDEGTLDCTPVLKERAFHNPKMKWVWNSTVNAIKGDGIVDTVEVKNIKTGQVSSLEANGVFFFVGMVPQTGWLKDIIALDNRGYIIANELCETNVDGIYAVGDARQKFLRQVVTAAADGAIAATAAEKFIHEEEGFREMVLDQEIPVVVSFWNPTKPATMDLNTRLEAMMEAYKGQVKFVKIDTYRNLRISRKCDVKDIPTVVFYNKGAMVDRIDVNVEVEAVEAKVKALLS</sequence>
<keyword evidence="3 8" id="KW-0560">Oxidoreductase</keyword>
<keyword evidence="1" id="KW-0285">Flavoprotein</keyword>
<evidence type="ECO:0000313" key="8">
    <source>
        <dbReference type="EMBL" id="MPM34870.1"/>
    </source>
</evidence>
<evidence type="ECO:0000256" key="4">
    <source>
        <dbReference type="ARBA" id="ARBA00023157"/>
    </source>
</evidence>
<keyword evidence="4" id="KW-1015">Disulfide bond</keyword>
<comment type="caution">
    <text evidence="8">The sequence shown here is derived from an EMBL/GenBank/DDBJ whole genome shotgun (WGS) entry which is preliminary data.</text>
</comment>
<dbReference type="SUPFAM" id="SSF52833">
    <property type="entry name" value="Thioredoxin-like"/>
    <property type="match status" value="1"/>
</dbReference>